<dbReference type="PROSITE" id="PS50004">
    <property type="entry name" value="C2"/>
    <property type="match status" value="1"/>
</dbReference>
<dbReference type="EMBL" id="OU900096">
    <property type="protein sequence ID" value="CAG9860595.1"/>
    <property type="molecule type" value="Genomic_DNA"/>
</dbReference>
<feature type="domain" description="C2" evidence="2">
    <location>
        <begin position="919"/>
        <end position="1053"/>
    </location>
</feature>
<dbReference type="PANTHER" id="PTHR20837">
    <property type="entry name" value="CENTROSOMAL PROTEIN-RELATED"/>
    <property type="match status" value="1"/>
</dbReference>
<dbReference type="InterPro" id="IPR052434">
    <property type="entry name" value="Tectonic-like_complex_comp"/>
</dbReference>
<evidence type="ECO:0000313" key="4">
    <source>
        <dbReference type="Proteomes" id="UP001153712"/>
    </source>
</evidence>
<reference evidence="3" key="1">
    <citation type="submission" date="2022-01" db="EMBL/GenBank/DDBJ databases">
        <authorList>
            <person name="King R."/>
        </authorList>
    </citation>
    <scope>NUCLEOTIDE SEQUENCE</scope>
</reference>
<dbReference type="Pfam" id="PF15625">
    <property type="entry name" value="CC2D2AN-C2"/>
    <property type="match status" value="1"/>
</dbReference>
<evidence type="ECO:0000259" key="2">
    <source>
        <dbReference type="PROSITE" id="PS50004"/>
    </source>
</evidence>
<proteinExistence type="predicted"/>
<dbReference type="InterPro" id="IPR028928">
    <property type="entry name" value="CC2D2AN-C2"/>
</dbReference>
<dbReference type="Proteomes" id="UP001153712">
    <property type="component" value="Chromosome 3"/>
</dbReference>
<dbReference type="InterPro" id="IPR056288">
    <property type="entry name" value="CEP76_C"/>
</dbReference>
<dbReference type="OrthoDB" id="2162143at2759"/>
<feature type="region of interest" description="Disordered" evidence="1">
    <location>
        <begin position="55"/>
        <end position="83"/>
    </location>
</feature>
<name>A0A9N9TQ33_PHYSR</name>
<sequence length="1462" mass="170280">MFMRSNLRVNTKFPRQPLCIQTTSPHSYVEKQCQLNMNDSKEELIELEDLTSPIKEKPKKLMASKRRKKAPKSNTTYSVTSGGSATVSLDDDSIVNMFSVNAKTYSRSRASSSDQRTISEISDDVFLVKPESKQSTSGNSIKRNYKDKISEHLKKIKEKAINSSDLARSRLPIERIRRESEQIDVEIDNVRSKIKERDNNSKEIEAFFTFVEPKKEEGINSNKSNDQLVYTLPEKLDFSMTLAENECLFYINRKQRIDDSSKRGTAEMCYSDVPQICDSHRNILEQRFCIIEDRRWFDAEGNLNLLENPVTPISLRPSMHQMSDHRLTDYVPSSTNLCEDLTELVVLKENVLNVYLSHLKFHHHPLFSTEDIFAEKLKTTFEDYKAIQEDKTVSNLKARLELLRRRRYEHGDSTSTWNEIRRVRMKYFKESRRYKQIVLTILECWKHVKKIRSVQKYSNTDVKLLIKREKCDYDREKEEYRNMFDQSLEEMMREQGYEHIKEMSEDSIEEKSDGATTIASKDEESRSAKMRNQLRNILKTSLRTPGEPNVILALTNTNTLTEYSDFSKETTRRNVLFSTKFYLKILCNNIEACKTKFLNLNKNFALEVEEIFSLQLFDVPKYLTIEIYEQPKSLLKKKICEINIDVPSEKNPIKLCRANFHVNDIVHYKHEGVGSGVGLQSLMDYYGVKLLNIKDSQLKTSGYLEYGLEWENDEAVEAKDTMQTKMMELDEIVDKSFVVNFEKFGKFDEFKVDEGEQVEMSLERSEGSFFRLNPHLFSFCDISEIDENIRLKILQLRDQKEIEFDGMLVPNRIKEIPTNVLSQYLRRKAGEKPNLKIEVFENLKSQYYFGKKSLQQIHLKIFQLCKSTENNLDYESVVNEKYFIYFHVMLKTLLRNFFNWFRWRPKVNKPLPVLTKDDSDDNPQISKSTVSLTVRLIGARNLPNRKKRTFNDAASEPNEIRPYVEVNYKSMTARSSTSIGTNPLWNEDLVIPLESDHTDYLNPTSLDGIISVNLFDESENEIIKLNKKCINWMGGIDILLSAVCCSDTMSGLFQIKVPYLLTDYETLIEKHKSPNTPQSVYTYLEMEIFVEPSVPKLSPNMEEFPCGDVPYIHEYVLKWNKNFNSSYPHRKFNALVLDSNGKTTCATRFLKPSEPPQINNEEFDVSIEQCCRYVSLIPFTSCNHFYNNIWLSTDQLIGFMLGSVIDHAIALTCYLTALKVDVWLLLGYGIPHGNTAYVFLPEYPNDSAIPAYYIIDVVYNEKYNIMDENCPLQRIFCVMNNKNIWANVQKTDKPYLTRFEFDGNSDWLPLFRDGMHAPTNPVGDKVTYLAADDTEKYEMNLEKQLKKQISKLRLLDRTVWNSGVSSVLANVLKTFELNCMYNRNHHESFSELCQDISQYTVSGFAINTHFTSFSNLMRKIKQIGMHIQKEEDTEFAAAVYIHAYPGRLFSVWIFLINIRNND</sequence>
<dbReference type="SMART" id="SM00239">
    <property type="entry name" value="C2"/>
    <property type="match status" value="1"/>
</dbReference>
<dbReference type="GO" id="GO:1905515">
    <property type="term" value="P:non-motile cilium assembly"/>
    <property type="evidence" value="ECO:0007669"/>
    <property type="project" value="TreeGrafter"/>
</dbReference>
<keyword evidence="4" id="KW-1185">Reference proteome</keyword>
<dbReference type="Gene3D" id="2.60.40.150">
    <property type="entry name" value="C2 domain"/>
    <property type="match status" value="1"/>
</dbReference>
<feature type="region of interest" description="Disordered" evidence="1">
    <location>
        <begin position="503"/>
        <end position="525"/>
    </location>
</feature>
<dbReference type="CDD" id="cd00030">
    <property type="entry name" value="C2"/>
    <property type="match status" value="1"/>
</dbReference>
<dbReference type="InterPro" id="IPR035892">
    <property type="entry name" value="C2_domain_sf"/>
</dbReference>
<dbReference type="Pfam" id="PF00168">
    <property type="entry name" value="C2"/>
    <property type="match status" value="1"/>
</dbReference>
<dbReference type="GO" id="GO:0035869">
    <property type="term" value="C:ciliary transition zone"/>
    <property type="evidence" value="ECO:0007669"/>
    <property type="project" value="TreeGrafter"/>
</dbReference>
<dbReference type="InterPro" id="IPR000008">
    <property type="entry name" value="C2_dom"/>
</dbReference>
<dbReference type="SUPFAM" id="SSF49562">
    <property type="entry name" value="C2 domain (Calcium/lipid-binding domain, CaLB)"/>
    <property type="match status" value="1"/>
</dbReference>
<accession>A0A9N9TQ33</accession>
<feature type="compositionally biased region" description="Basic residues" evidence="1">
    <location>
        <begin position="57"/>
        <end position="71"/>
    </location>
</feature>
<gene>
    <name evidence="3" type="ORF">PHYEVI_LOCUS6945</name>
</gene>
<dbReference type="Pfam" id="PF24656">
    <property type="entry name" value="CEPT76_peptidase"/>
    <property type="match status" value="1"/>
</dbReference>
<dbReference type="GO" id="GO:1904491">
    <property type="term" value="P:protein localization to ciliary transition zone"/>
    <property type="evidence" value="ECO:0007669"/>
    <property type="project" value="TreeGrafter"/>
</dbReference>
<dbReference type="PANTHER" id="PTHR20837:SF0">
    <property type="entry name" value="COILED-COIL AND C2 DOMAIN-CONTAINING PROTEIN 2A"/>
    <property type="match status" value="1"/>
</dbReference>
<organism evidence="3 4">
    <name type="scientific">Phyllotreta striolata</name>
    <name type="common">Striped flea beetle</name>
    <name type="synonym">Crioceris striolata</name>
    <dbReference type="NCBI Taxonomy" id="444603"/>
    <lineage>
        <taxon>Eukaryota</taxon>
        <taxon>Metazoa</taxon>
        <taxon>Ecdysozoa</taxon>
        <taxon>Arthropoda</taxon>
        <taxon>Hexapoda</taxon>
        <taxon>Insecta</taxon>
        <taxon>Pterygota</taxon>
        <taxon>Neoptera</taxon>
        <taxon>Endopterygota</taxon>
        <taxon>Coleoptera</taxon>
        <taxon>Polyphaga</taxon>
        <taxon>Cucujiformia</taxon>
        <taxon>Chrysomeloidea</taxon>
        <taxon>Chrysomelidae</taxon>
        <taxon>Galerucinae</taxon>
        <taxon>Alticini</taxon>
        <taxon>Phyllotreta</taxon>
    </lineage>
</organism>
<dbReference type="Pfam" id="PF24652">
    <property type="entry name" value="CEP76_C"/>
    <property type="match status" value="1"/>
</dbReference>
<feature type="compositionally biased region" description="Polar residues" evidence="1">
    <location>
        <begin position="72"/>
        <end position="83"/>
    </location>
</feature>
<dbReference type="InterPro" id="IPR056290">
    <property type="entry name" value="CEPT76/DRC7_peptidase-like_dom"/>
</dbReference>
<protein>
    <recommendedName>
        <fullName evidence="2">C2 domain-containing protein</fullName>
    </recommendedName>
</protein>
<evidence type="ECO:0000313" key="3">
    <source>
        <dbReference type="EMBL" id="CAG9860595.1"/>
    </source>
</evidence>
<feature type="compositionally biased region" description="Basic and acidic residues" evidence="1">
    <location>
        <begin position="503"/>
        <end position="513"/>
    </location>
</feature>
<evidence type="ECO:0000256" key="1">
    <source>
        <dbReference type="SAM" id="MobiDB-lite"/>
    </source>
</evidence>